<protein>
    <submittedName>
        <fullName evidence="3">Biotin--[acetyl-CoA-carboxylase] ligase</fullName>
    </submittedName>
</protein>
<proteinExistence type="predicted"/>
<name>A0A1F4RF53_UNCSA</name>
<dbReference type="SUPFAM" id="SSF55681">
    <property type="entry name" value="Class II aaRS and biotin synthetases"/>
    <property type="match status" value="1"/>
</dbReference>
<comment type="caution">
    <text evidence="3">The sequence shown here is derived from an EMBL/GenBank/DDBJ whole genome shotgun (WGS) entry which is preliminary data.</text>
</comment>
<reference evidence="3 4" key="1">
    <citation type="journal article" date="2016" name="Nat. Commun.">
        <title>Thousands of microbial genomes shed light on interconnected biogeochemical processes in an aquifer system.</title>
        <authorList>
            <person name="Anantharaman K."/>
            <person name="Brown C.T."/>
            <person name="Hug L.A."/>
            <person name="Sharon I."/>
            <person name="Castelle C.J."/>
            <person name="Probst A.J."/>
            <person name="Thomas B.C."/>
            <person name="Singh A."/>
            <person name="Wilkins M.J."/>
            <person name="Karaoz U."/>
            <person name="Brodie E.L."/>
            <person name="Williams K.H."/>
            <person name="Hubbard S.S."/>
            <person name="Banfield J.F."/>
        </authorList>
    </citation>
    <scope>NUCLEOTIDE SEQUENCE [LARGE SCALE GENOMIC DNA]</scope>
</reference>
<dbReference type="PROSITE" id="PS51733">
    <property type="entry name" value="BPL_LPL_CATALYTIC"/>
    <property type="match status" value="1"/>
</dbReference>
<accession>A0A1F4RF53</accession>
<dbReference type="EMBL" id="METP01000014">
    <property type="protein sequence ID" value="OGC06812.1"/>
    <property type="molecule type" value="Genomic_DNA"/>
</dbReference>
<dbReference type="PANTHER" id="PTHR12835">
    <property type="entry name" value="BIOTIN PROTEIN LIGASE"/>
    <property type="match status" value="1"/>
</dbReference>
<keyword evidence="1 3" id="KW-0436">Ligase</keyword>
<dbReference type="CDD" id="cd16442">
    <property type="entry name" value="BPL"/>
    <property type="match status" value="1"/>
</dbReference>
<dbReference type="InterPro" id="IPR004143">
    <property type="entry name" value="BPL_LPL_catalytic"/>
</dbReference>
<dbReference type="InterPro" id="IPR004408">
    <property type="entry name" value="Biotin_CoA_COase_ligase"/>
</dbReference>
<dbReference type="Gene3D" id="3.30.930.10">
    <property type="entry name" value="Bira Bifunctional Protein, Domain 2"/>
    <property type="match status" value="1"/>
</dbReference>
<sequence>MVIIAGEQTRGRGKPGRHWFSPPKLGLYLSAIIKPRKRPKDLVSLTLLCAEAVEAAINNISKLTTEIKFPNDVLINGKKVCGILVERVAAGYLIIGIGVNVNNLPDIWPDEIKNSATSLKIEAGLDYDPRQLQDVLLVELDQRYLAYLNKI</sequence>
<organism evidence="3 4">
    <name type="scientific">candidate division WOR-1 bacterium RIFCSPLOWO2_02_FULL_46_20</name>
    <dbReference type="NCBI Taxonomy" id="1802567"/>
    <lineage>
        <taxon>Bacteria</taxon>
        <taxon>Bacillati</taxon>
        <taxon>Saganbacteria</taxon>
    </lineage>
</organism>
<dbReference type="GO" id="GO:0004077">
    <property type="term" value="F:biotin--[biotin carboxyl-carrier protein] ligase activity"/>
    <property type="evidence" value="ECO:0007669"/>
    <property type="project" value="InterPro"/>
</dbReference>
<dbReference type="GO" id="GO:0005737">
    <property type="term" value="C:cytoplasm"/>
    <property type="evidence" value="ECO:0007669"/>
    <property type="project" value="TreeGrafter"/>
</dbReference>
<dbReference type="NCBIfam" id="TIGR00121">
    <property type="entry name" value="birA_ligase"/>
    <property type="match status" value="1"/>
</dbReference>
<evidence type="ECO:0000256" key="1">
    <source>
        <dbReference type="ARBA" id="ARBA00022598"/>
    </source>
</evidence>
<dbReference type="PANTHER" id="PTHR12835:SF5">
    <property type="entry name" value="BIOTIN--PROTEIN LIGASE"/>
    <property type="match status" value="1"/>
</dbReference>
<gene>
    <name evidence="3" type="ORF">A3H38_06300</name>
</gene>
<evidence type="ECO:0000313" key="4">
    <source>
        <dbReference type="Proteomes" id="UP000176938"/>
    </source>
</evidence>
<dbReference type="Proteomes" id="UP000176938">
    <property type="component" value="Unassembled WGS sequence"/>
</dbReference>
<evidence type="ECO:0000259" key="2">
    <source>
        <dbReference type="PROSITE" id="PS51733"/>
    </source>
</evidence>
<dbReference type="AlphaFoldDB" id="A0A1F4RF53"/>
<dbReference type="InterPro" id="IPR045864">
    <property type="entry name" value="aa-tRNA-synth_II/BPL/LPL"/>
</dbReference>
<feature type="domain" description="BPL/LPL catalytic" evidence="2">
    <location>
        <begin position="1"/>
        <end position="148"/>
    </location>
</feature>
<evidence type="ECO:0000313" key="3">
    <source>
        <dbReference type="EMBL" id="OGC06812.1"/>
    </source>
</evidence>
<dbReference type="Pfam" id="PF03099">
    <property type="entry name" value="BPL_LplA_LipB"/>
    <property type="match status" value="1"/>
</dbReference>